<dbReference type="AlphaFoldDB" id="A0A3B0ZGC3"/>
<dbReference type="InterPro" id="IPR036868">
    <property type="entry name" value="TusA-like_sf"/>
</dbReference>
<organism evidence="3">
    <name type="scientific">hydrothermal vent metagenome</name>
    <dbReference type="NCBI Taxonomy" id="652676"/>
    <lineage>
        <taxon>unclassified sequences</taxon>
        <taxon>metagenomes</taxon>
        <taxon>ecological metagenomes</taxon>
    </lineage>
</organism>
<dbReference type="InterPro" id="IPR001455">
    <property type="entry name" value="TusA-like"/>
</dbReference>
<name>A0A3B0ZGC3_9ZZZZ</name>
<feature type="domain" description="UPF0033" evidence="2">
    <location>
        <begin position="5"/>
        <end position="72"/>
    </location>
</feature>
<sequence length="75" mass="8249">MSKETFDLKGLICPLPVIRTQNKIKTLNAGDILVVLCSDPGALHDIPAWCRIHGHEITDTQDKDGEITIAIKVIN</sequence>
<proteinExistence type="inferred from homology"/>
<comment type="similarity">
    <text evidence="1">Belongs to the sulfur carrier protein TusA family.</text>
</comment>
<accession>A0A3B0ZGC3</accession>
<dbReference type="Pfam" id="PF01206">
    <property type="entry name" value="TusA"/>
    <property type="match status" value="1"/>
</dbReference>
<dbReference type="PANTHER" id="PTHR33279">
    <property type="entry name" value="SULFUR CARRIER PROTEIN YEDF-RELATED"/>
    <property type="match status" value="1"/>
</dbReference>
<protein>
    <recommendedName>
        <fullName evidence="2">UPF0033 domain-containing protein</fullName>
    </recommendedName>
</protein>
<gene>
    <name evidence="3" type="ORF">MNBD_GAMMA16-1249</name>
</gene>
<dbReference type="SUPFAM" id="SSF64307">
    <property type="entry name" value="SirA-like"/>
    <property type="match status" value="1"/>
</dbReference>
<dbReference type="Gene3D" id="3.30.110.40">
    <property type="entry name" value="TusA-like domain"/>
    <property type="match status" value="1"/>
</dbReference>
<evidence type="ECO:0000256" key="1">
    <source>
        <dbReference type="ARBA" id="ARBA00008984"/>
    </source>
</evidence>
<evidence type="ECO:0000259" key="2">
    <source>
        <dbReference type="Pfam" id="PF01206"/>
    </source>
</evidence>
<dbReference type="CDD" id="cd00291">
    <property type="entry name" value="SirA_YedF_YeeD"/>
    <property type="match status" value="1"/>
</dbReference>
<evidence type="ECO:0000313" key="3">
    <source>
        <dbReference type="EMBL" id="VAW88110.1"/>
    </source>
</evidence>
<dbReference type="EMBL" id="UOFO01000140">
    <property type="protein sequence ID" value="VAW88110.1"/>
    <property type="molecule type" value="Genomic_DNA"/>
</dbReference>
<reference evidence="3" key="1">
    <citation type="submission" date="2018-06" db="EMBL/GenBank/DDBJ databases">
        <authorList>
            <person name="Zhirakovskaya E."/>
        </authorList>
    </citation>
    <scope>NUCLEOTIDE SEQUENCE</scope>
</reference>
<dbReference type="PANTHER" id="PTHR33279:SF6">
    <property type="entry name" value="SULFUR CARRIER PROTEIN YEDF-RELATED"/>
    <property type="match status" value="1"/>
</dbReference>